<comment type="similarity">
    <text evidence="2">Belongs to the VgrG protein family.</text>
</comment>
<dbReference type="GO" id="GO:0005576">
    <property type="term" value="C:extracellular region"/>
    <property type="evidence" value="ECO:0007669"/>
    <property type="project" value="UniProtKB-SubCell"/>
</dbReference>
<dbReference type="RefSeq" id="WP_090275223.1">
    <property type="nucleotide sequence ID" value="NZ_LT629748.1"/>
</dbReference>
<dbReference type="Gene3D" id="4.10.220.110">
    <property type="match status" value="1"/>
</dbReference>
<feature type="domain" description="Gp5/Type VI secretion system Vgr protein OB-fold" evidence="4">
    <location>
        <begin position="388"/>
        <end position="454"/>
    </location>
</feature>
<dbReference type="InterPro" id="IPR054030">
    <property type="entry name" value="Gp5_Vgr_C"/>
</dbReference>
<accession>A0A1H1WQI4</accession>
<dbReference type="InterPro" id="IPR037026">
    <property type="entry name" value="Vgr_OB-fold_dom_sf"/>
</dbReference>
<protein>
    <submittedName>
        <fullName evidence="6">Type VI secretion system secreted protein VgrG</fullName>
    </submittedName>
</protein>
<dbReference type="NCBIfam" id="TIGR03361">
    <property type="entry name" value="VI_Rhs_Vgr"/>
    <property type="match status" value="1"/>
</dbReference>
<dbReference type="OrthoDB" id="9762420at2"/>
<dbReference type="Pfam" id="PF22178">
    <property type="entry name" value="Gp5_trimer_C"/>
    <property type="match status" value="1"/>
</dbReference>
<dbReference type="Pfam" id="PF04717">
    <property type="entry name" value="Phage_base_V"/>
    <property type="match status" value="1"/>
</dbReference>
<feature type="domain" description="Gp5/Type VI secretion system Vgr C-terminal trimerisation" evidence="5">
    <location>
        <begin position="471"/>
        <end position="576"/>
    </location>
</feature>
<organism evidence="6 7">
    <name type="scientific">Halopseudomonas litoralis</name>
    <dbReference type="NCBI Taxonomy" id="797277"/>
    <lineage>
        <taxon>Bacteria</taxon>
        <taxon>Pseudomonadati</taxon>
        <taxon>Pseudomonadota</taxon>
        <taxon>Gammaproteobacteria</taxon>
        <taxon>Pseudomonadales</taxon>
        <taxon>Pseudomonadaceae</taxon>
        <taxon>Halopseudomonas</taxon>
    </lineage>
</organism>
<dbReference type="PANTHER" id="PTHR32305:SF15">
    <property type="entry name" value="PROTEIN RHSA-RELATED"/>
    <property type="match status" value="1"/>
</dbReference>
<dbReference type="Proteomes" id="UP000243426">
    <property type="component" value="Chromosome I"/>
</dbReference>
<sequence>MFAPANTAHFTLDIPRLDHDFKVLSFQGTEAISQPYCFELDLVSERPDLDIESLLHQPVFLSYAGPGKGIHGLIHSIAQGESGKRLTRYRVTLVPRLAYLQHATNQRIFQHKSVPQIITEVLKGHGIFTDSFRFQLREEGPERIYCTQYGETDLHFIQRLCEEEGIHYHFQHSPDGHQLVFGEDQTIFPTLPPTKFNQGSGMVADEPVIKRFNLRLQTRPSHVTRRDYNFEKPRLLMESAAQSEAMPTLEDYVYPGRFQHRDRGTHLTTRTLETHRSDYRLVNGESDQPLLISGHFLALTEHLRQEWNDLWLLTSVTHEGKQPQVLEESVTSDANPEEGFTQGYRNTFTATPWDVIFRPQTVHKKQTIAGSQSAVITGPEGEEIHCDEYGRVKVQFHWDRQGQADAKTSCWLRVASNWAGDRYGGIAIPRIGMEVLVSFLEGDPDQPLITGCLYHKTHQVPYSLPEHKNRSVFKTLSSPGGNGFNELRIDDKAGEEQIFIHAQRDWDQNIQHDQTMRVGNERHDHVEANSYTELLAEEHHTTHVDRKTEIKADDHLTVANNQHVKIGTGQFIEAGNEIHYYAGNKLVIDAGMELTAKADGSFVKLDPSGVTLVGPSVRINSGGSAGSGSGAAPVLPGETLAADSDMPGGLLAFMLKQALLNNTPFVELCQKPKGGTPAQCPLAACPCRKGGLA</sequence>
<dbReference type="EMBL" id="LT629748">
    <property type="protein sequence ID" value="SDS98920.1"/>
    <property type="molecule type" value="Genomic_DNA"/>
</dbReference>
<dbReference type="AlphaFoldDB" id="A0A1H1WQI4"/>
<dbReference type="Gene3D" id="3.55.50.10">
    <property type="entry name" value="Baseplate protein-like domains"/>
    <property type="match status" value="1"/>
</dbReference>
<evidence type="ECO:0000259" key="4">
    <source>
        <dbReference type="Pfam" id="PF04717"/>
    </source>
</evidence>
<proteinExistence type="inferred from homology"/>
<dbReference type="PANTHER" id="PTHR32305">
    <property type="match status" value="1"/>
</dbReference>
<dbReference type="InterPro" id="IPR006533">
    <property type="entry name" value="T6SS_Vgr_RhsGE"/>
</dbReference>
<evidence type="ECO:0000256" key="2">
    <source>
        <dbReference type="ARBA" id="ARBA00005558"/>
    </source>
</evidence>
<reference evidence="7" key="1">
    <citation type="submission" date="2016-10" db="EMBL/GenBank/DDBJ databases">
        <authorList>
            <person name="Varghese N."/>
            <person name="Submissions S."/>
        </authorList>
    </citation>
    <scope>NUCLEOTIDE SEQUENCE [LARGE SCALE GENOMIC DNA]</scope>
    <source>
        <strain evidence="7">2SM5</strain>
    </source>
</reference>
<dbReference type="Pfam" id="PF05954">
    <property type="entry name" value="Phage_GPD"/>
    <property type="match status" value="1"/>
</dbReference>
<dbReference type="SUPFAM" id="SSF69349">
    <property type="entry name" value="Phage fibre proteins"/>
    <property type="match status" value="1"/>
</dbReference>
<dbReference type="Gene3D" id="2.30.110.50">
    <property type="match status" value="1"/>
</dbReference>
<gene>
    <name evidence="6" type="ORF">SAMN05216198_3346</name>
</gene>
<dbReference type="Gene3D" id="2.40.50.230">
    <property type="entry name" value="Gp5 N-terminal domain"/>
    <property type="match status" value="1"/>
</dbReference>
<evidence type="ECO:0000256" key="3">
    <source>
        <dbReference type="ARBA" id="ARBA00022525"/>
    </source>
</evidence>
<name>A0A1H1WQI4_9GAMM</name>
<evidence type="ECO:0000313" key="7">
    <source>
        <dbReference type="Proteomes" id="UP000243426"/>
    </source>
</evidence>
<dbReference type="STRING" id="797277.SAMN05216198_3346"/>
<dbReference type="InterPro" id="IPR050708">
    <property type="entry name" value="T6SS_VgrG/RHS"/>
</dbReference>
<keyword evidence="7" id="KW-1185">Reference proteome</keyword>
<evidence type="ECO:0000313" key="6">
    <source>
        <dbReference type="EMBL" id="SDS98920.1"/>
    </source>
</evidence>
<comment type="subcellular location">
    <subcellularLocation>
        <location evidence="1">Secreted</location>
    </subcellularLocation>
</comment>
<dbReference type="SUPFAM" id="SSF69255">
    <property type="entry name" value="gp5 N-terminal domain-like"/>
    <property type="match status" value="1"/>
</dbReference>
<evidence type="ECO:0000259" key="5">
    <source>
        <dbReference type="Pfam" id="PF22178"/>
    </source>
</evidence>
<keyword evidence="3" id="KW-0964">Secreted</keyword>
<dbReference type="InterPro" id="IPR017847">
    <property type="entry name" value="T6SS_RhsGE_Vgr_subset"/>
</dbReference>
<dbReference type="InterPro" id="IPR006531">
    <property type="entry name" value="Gp5/Vgr_OB"/>
</dbReference>
<evidence type="ECO:0000256" key="1">
    <source>
        <dbReference type="ARBA" id="ARBA00004613"/>
    </source>
</evidence>
<dbReference type="NCBIfam" id="TIGR01646">
    <property type="entry name" value="vgr_GE"/>
    <property type="match status" value="1"/>
</dbReference>
<dbReference type="SUPFAM" id="SSF69279">
    <property type="entry name" value="Phage tail proteins"/>
    <property type="match status" value="2"/>
</dbReference>